<dbReference type="RefSeq" id="WP_133851856.1">
    <property type="nucleotide sequence ID" value="NZ_SNXZ01000004.1"/>
</dbReference>
<dbReference type="GO" id="GO:0071949">
    <property type="term" value="F:FAD binding"/>
    <property type="evidence" value="ECO:0007669"/>
    <property type="project" value="InterPro"/>
</dbReference>
<dbReference type="Proteomes" id="UP000295444">
    <property type="component" value="Unassembled WGS sequence"/>
</dbReference>
<protein>
    <submittedName>
        <fullName evidence="2">2-polyprenyl-6-methoxyphenol hydroxylase-like FAD-dependent oxidoreductase</fullName>
    </submittedName>
</protein>
<sequence length="397" mass="42986">MKAIICGAGIAGLALARALADRGWEVVVLEQARGPRTQGYMIDFFGLGYDAAEVLGVLPRLQELGYDVEAAVFVDANGRSKGEITYEDFVRGAGGRLLSITRPDLELALRESLPEAVDLRFGIAPVAIDNHPDGVRVTLADGTELAADLLVGADGIHSWVRAQVFAPEQECLRYLGFHTAAYTFRDPAVHARVQGKFWLTHSVDRQMGLYALRDGQVATFAVRCSADPALPDDPAAVLRAEYESLGWLVPAAVAQCPPAGELYYDQVAQIVLPRWHERRVVLLGDACYAVSLLAGQGASLAVAGAFVLAEQLHQAESVDEGLDGYERLWRPIAEEKQRTARKSVRWFLPQSRAGLAARRAMLALIRLPGMNKLIAKSLAGKPSALVTELHTVGRGQS</sequence>
<evidence type="ECO:0000313" key="3">
    <source>
        <dbReference type="Proteomes" id="UP000295444"/>
    </source>
</evidence>
<dbReference type="PRINTS" id="PR00420">
    <property type="entry name" value="RNGMNOXGNASE"/>
</dbReference>
<accession>A0A4R6S9B7</accession>
<evidence type="ECO:0000259" key="1">
    <source>
        <dbReference type="Pfam" id="PF01494"/>
    </source>
</evidence>
<dbReference type="InterPro" id="IPR036188">
    <property type="entry name" value="FAD/NAD-bd_sf"/>
</dbReference>
<comment type="caution">
    <text evidence="2">The sequence shown here is derived from an EMBL/GenBank/DDBJ whole genome shotgun (WGS) entry which is preliminary data.</text>
</comment>
<dbReference type="PANTHER" id="PTHR46865:SF8">
    <property type="entry name" value="POSSIBLE OXIDOREDUCTASE"/>
    <property type="match status" value="1"/>
</dbReference>
<dbReference type="SUPFAM" id="SSF51905">
    <property type="entry name" value="FAD/NAD(P)-binding domain"/>
    <property type="match status" value="1"/>
</dbReference>
<dbReference type="Gene3D" id="3.30.9.10">
    <property type="entry name" value="D-Amino Acid Oxidase, subunit A, domain 2"/>
    <property type="match status" value="1"/>
</dbReference>
<keyword evidence="3" id="KW-1185">Reference proteome</keyword>
<organism evidence="2 3">
    <name type="scientific">Labedaea rhizosphaerae</name>
    <dbReference type="NCBI Taxonomy" id="598644"/>
    <lineage>
        <taxon>Bacteria</taxon>
        <taxon>Bacillati</taxon>
        <taxon>Actinomycetota</taxon>
        <taxon>Actinomycetes</taxon>
        <taxon>Pseudonocardiales</taxon>
        <taxon>Pseudonocardiaceae</taxon>
        <taxon>Labedaea</taxon>
    </lineage>
</organism>
<dbReference type="Gene3D" id="3.50.50.60">
    <property type="entry name" value="FAD/NAD(P)-binding domain"/>
    <property type="match status" value="1"/>
</dbReference>
<dbReference type="AlphaFoldDB" id="A0A4R6S9B7"/>
<dbReference type="EMBL" id="SNXZ01000004">
    <property type="protein sequence ID" value="TDP96512.1"/>
    <property type="molecule type" value="Genomic_DNA"/>
</dbReference>
<dbReference type="OrthoDB" id="3356051at2"/>
<feature type="domain" description="FAD-binding" evidence="1">
    <location>
        <begin position="2"/>
        <end position="335"/>
    </location>
</feature>
<dbReference type="Pfam" id="PF01494">
    <property type="entry name" value="FAD_binding_3"/>
    <property type="match status" value="1"/>
</dbReference>
<dbReference type="InterPro" id="IPR002938">
    <property type="entry name" value="FAD-bd"/>
</dbReference>
<name>A0A4R6S9B7_LABRH</name>
<dbReference type="PANTHER" id="PTHR46865">
    <property type="entry name" value="OXIDOREDUCTASE-RELATED"/>
    <property type="match status" value="1"/>
</dbReference>
<dbReference type="InterPro" id="IPR051704">
    <property type="entry name" value="FAD_aromatic-hydroxylase"/>
</dbReference>
<reference evidence="2 3" key="1">
    <citation type="submission" date="2019-03" db="EMBL/GenBank/DDBJ databases">
        <title>Genomic Encyclopedia of Type Strains, Phase IV (KMG-IV): sequencing the most valuable type-strain genomes for metagenomic binning, comparative biology and taxonomic classification.</title>
        <authorList>
            <person name="Goeker M."/>
        </authorList>
    </citation>
    <scope>NUCLEOTIDE SEQUENCE [LARGE SCALE GENOMIC DNA]</scope>
    <source>
        <strain evidence="2 3">DSM 45361</strain>
    </source>
</reference>
<evidence type="ECO:0000313" key="2">
    <source>
        <dbReference type="EMBL" id="TDP96512.1"/>
    </source>
</evidence>
<gene>
    <name evidence="2" type="ORF">EV186_104500</name>
</gene>
<proteinExistence type="predicted"/>